<proteinExistence type="predicted"/>
<keyword evidence="2" id="KW-1185">Reference proteome</keyword>
<dbReference type="Proteomes" id="UP000076720">
    <property type="component" value="Chromosome"/>
</dbReference>
<sequence>MSHQETLAAEDRAEARRALHRSARKDAYVQFINQAVKTAQSIAEMGRVEPSEFEDAEARALAALSEVWPSLALVNVEGPPEIADLADQVANALKTEGAKARIVHNASEMKPELIEASRIRWSAQREFTNAARRVLALGADDLAHS</sequence>
<accession>A0ABM6B3U3</accession>
<dbReference type="RefSeq" id="WP_148663827.1">
    <property type="nucleotide sequence ID" value="NZ_CP012949.1"/>
</dbReference>
<gene>
    <name evidence="1" type="ORF">SAM40697_4596</name>
</gene>
<dbReference type="EMBL" id="CP012949">
    <property type="protein sequence ID" value="ANB08554.1"/>
    <property type="molecule type" value="Genomic_DNA"/>
</dbReference>
<reference evidence="2" key="1">
    <citation type="submission" date="2015-10" db="EMBL/GenBank/DDBJ databases">
        <title>Complete genome sequence of Streptomyces ambofaciens DSM 40697.</title>
        <authorList>
            <person name="Thibessard A."/>
            <person name="Leblond P."/>
        </authorList>
    </citation>
    <scope>NUCLEOTIDE SEQUENCE [LARGE SCALE GENOMIC DNA]</scope>
    <source>
        <strain evidence="2">DSM 40697</strain>
    </source>
</reference>
<reference evidence="1 2" key="2">
    <citation type="journal article" date="2016" name="Genome Announc.">
        <title>Complete Genome Sequence of Streptomyces ambofaciens DSM 40697, a Paradigm for Genome Plasticity Studies.</title>
        <authorList>
            <person name="Thibessard A."/>
            <person name="Leblond P."/>
        </authorList>
    </citation>
    <scope>NUCLEOTIDE SEQUENCE [LARGE SCALE GENOMIC DNA]</scope>
    <source>
        <strain evidence="1 2">DSM 40697</strain>
    </source>
</reference>
<protein>
    <submittedName>
        <fullName evidence="1">Uncharacterized protein</fullName>
    </submittedName>
</protein>
<name>A0ABM6B3U3_STRAM</name>
<evidence type="ECO:0000313" key="2">
    <source>
        <dbReference type="Proteomes" id="UP000076720"/>
    </source>
</evidence>
<evidence type="ECO:0000313" key="1">
    <source>
        <dbReference type="EMBL" id="ANB08554.1"/>
    </source>
</evidence>
<organism evidence="1 2">
    <name type="scientific">Streptomyces ambofaciens</name>
    <dbReference type="NCBI Taxonomy" id="1889"/>
    <lineage>
        <taxon>Bacteria</taxon>
        <taxon>Bacillati</taxon>
        <taxon>Actinomycetota</taxon>
        <taxon>Actinomycetes</taxon>
        <taxon>Kitasatosporales</taxon>
        <taxon>Streptomycetaceae</taxon>
        <taxon>Streptomyces</taxon>
    </lineage>
</organism>